<evidence type="ECO:0000313" key="3">
    <source>
        <dbReference type="EMBL" id="SHK23858.1"/>
    </source>
</evidence>
<feature type="compositionally biased region" description="Low complexity" evidence="1">
    <location>
        <begin position="34"/>
        <end position="64"/>
    </location>
</feature>
<dbReference type="Gene3D" id="3.20.20.370">
    <property type="entry name" value="Glycoside hydrolase/deacetylase"/>
    <property type="match status" value="1"/>
</dbReference>
<reference evidence="2 4" key="1">
    <citation type="journal article" date="2014" name="ISME J.">
        <title>Trehalose/2-sulfotrehalose biosynthesis and glycine-betaine uptake are widely spread mechanisms for osmoadaptation in the Halobacteriales.</title>
        <authorList>
            <person name="Youssef N.H."/>
            <person name="Savage-Ashlock K.N."/>
            <person name="McCully A.L."/>
            <person name="Luedtke B."/>
            <person name="Shaw E.I."/>
            <person name="Hoff W.D."/>
            <person name="Elshahed M.S."/>
        </authorList>
    </citation>
    <scope>NUCLEOTIDE SEQUENCE [LARGE SCALE GENOMIC DNA]</scope>
    <source>
        <strain evidence="2 4">DX253</strain>
    </source>
</reference>
<reference evidence="5" key="3">
    <citation type="submission" date="2016-11" db="EMBL/GenBank/DDBJ databases">
        <authorList>
            <person name="Varghese N."/>
            <person name="Submissions S."/>
        </authorList>
    </citation>
    <scope>NUCLEOTIDE SEQUENCE [LARGE SCALE GENOMIC DNA]</scope>
    <source>
        <strain evidence="5">DX253</strain>
    </source>
</reference>
<feature type="region of interest" description="Disordered" evidence="1">
    <location>
        <begin position="27"/>
        <end position="110"/>
    </location>
</feature>
<keyword evidence="5" id="KW-1185">Reference proteome</keyword>
<dbReference type="Proteomes" id="UP000003751">
    <property type="component" value="Unassembled WGS sequence"/>
</dbReference>
<dbReference type="InterPro" id="IPR011330">
    <property type="entry name" value="Glyco_hydro/deAcase_b/a-brl"/>
</dbReference>
<dbReference type="OrthoDB" id="248140at2157"/>
<sequence length="447" mass="49393">MNRTRRRLLHLSGTGLIGFLAGCSNDGTGDTTEHTSSPPTSSGTSESTATTASTETTTTEQPSSLHTKYDSRKRFASPGTSFETFEDPARWRSLEGEMTPDSKTKHTGSQSLRLVGRGGHHVIIERRLSGTMNFTDRDVSAMIRTTTPSKIGFYVYLVDTDGNKAALELRDISYRPPDIGWFRTCPGVFEADEKLDLRTIDRILLQVTNGTADDVKAWVDDVRFHPKPDKGYVILSWDDGKRSYYENAAPLHDEYGYPAVLTHPPNLAGLKRDAFMSLEELKERESKGDEVVAHGSSQFPFSETSASKLDGILETHKQWLIDHEFSGADFIVYPGNNFDETALDVVSNYHYMGGMNQSGNVNTTGVCGFDPLVLPRTIGNDLEISKTVVDNVATYRNCGILNFHDFESSNTMSISDYGKLLSHIDGIAGVEVITFSDLWGMRTNTAP</sequence>
<dbReference type="Gene3D" id="2.60.120.260">
    <property type="entry name" value="Galactose-binding domain-like"/>
    <property type="match status" value="1"/>
</dbReference>
<evidence type="ECO:0000256" key="1">
    <source>
        <dbReference type="SAM" id="MobiDB-lite"/>
    </source>
</evidence>
<proteinExistence type="predicted"/>
<dbReference type="RefSeq" id="WP_007981782.1">
    <property type="nucleotide sequence ID" value="NZ_AEMG01000019.1"/>
</dbReference>
<dbReference type="eggNOG" id="arCOG09161">
    <property type="taxonomic scope" value="Archaea"/>
</dbReference>
<dbReference type="PROSITE" id="PS51257">
    <property type="entry name" value="PROKAR_LIPOPROTEIN"/>
    <property type="match status" value="1"/>
</dbReference>
<dbReference type="CDD" id="cd10970">
    <property type="entry name" value="CE4_DAC_u1_6s"/>
    <property type="match status" value="1"/>
</dbReference>
<organism evidence="2 4">
    <name type="scientific">Haladaptatus paucihalophilus DX253</name>
    <dbReference type="NCBI Taxonomy" id="797209"/>
    <lineage>
        <taxon>Archaea</taxon>
        <taxon>Methanobacteriati</taxon>
        <taxon>Methanobacteriota</taxon>
        <taxon>Stenosarchaea group</taxon>
        <taxon>Halobacteria</taxon>
        <taxon>Halobacteriales</taxon>
        <taxon>Haladaptataceae</taxon>
        <taxon>Haladaptatus</taxon>
    </lineage>
</organism>
<accession>E7QX46</accession>
<protein>
    <submittedName>
        <fullName evidence="2">Polysaccharide deacetylase</fullName>
    </submittedName>
</protein>
<evidence type="ECO:0000313" key="5">
    <source>
        <dbReference type="Proteomes" id="UP000184203"/>
    </source>
</evidence>
<evidence type="ECO:0000313" key="2">
    <source>
        <dbReference type="EMBL" id="EFW90849.1"/>
    </source>
</evidence>
<reference evidence="3" key="2">
    <citation type="submission" date="2016-11" db="EMBL/GenBank/DDBJ databases">
        <authorList>
            <person name="Jaros S."/>
            <person name="Januszkiewicz K."/>
            <person name="Wedrychowicz H."/>
        </authorList>
    </citation>
    <scope>NUCLEOTIDE SEQUENCE [LARGE SCALE GENOMIC DNA]</scope>
    <source>
        <strain evidence="3">DX253</strain>
    </source>
</reference>
<dbReference type="EMBL" id="AEMG01000019">
    <property type="protein sequence ID" value="EFW90849.1"/>
    <property type="molecule type" value="Genomic_DNA"/>
</dbReference>
<dbReference type="GO" id="GO:0005975">
    <property type="term" value="P:carbohydrate metabolic process"/>
    <property type="evidence" value="ECO:0007669"/>
    <property type="project" value="InterPro"/>
</dbReference>
<dbReference type="AlphaFoldDB" id="E7QX46"/>
<gene>
    <name evidence="3" type="ORF">SAMN05444342_1064</name>
    <name evidence="2" type="ORF">ZOD2009_16923</name>
</gene>
<dbReference type="Proteomes" id="UP000184203">
    <property type="component" value="Unassembled WGS sequence"/>
</dbReference>
<dbReference type="PATRIC" id="fig|797209.4.peg.3308"/>
<dbReference type="SUPFAM" id="SSF88713">
    <property type="entry name" value="Glycoside hydrolase/deacetylase"/>
    <property type="match status" value="1"/>
</dbReference>
<dbReference type="STRING" id="797209.GCA_000376445_03055"/>
<evidence type="ECO:0000313" key="4">
    <source>
        <dbReference type="Proteomes" id="UP000003751"/>
    </source>
</evidence>
<dbReference type="EMBL" id="FRAN01000001">
    <property type="protein sequence ID" value="SHK23858.1"/>
    <property type="molecule type" value="Genomic_DNA"/>
</dbReference>
<feature type="compositionally biased region" description="Basic and acidic residues" evidence="1">
    <location>
        <begin position="87"/>
        <end position="104"/>
    </location>
</feature>
<name>E7QX46_HALPU</name>